<protein>
    <submittedName>
        <fullName evidence="3">DUF2285 domain-containing protein</fullName>
    </submittedName>
</protein>
<dbReference type="Proteomes" id="UP000320314">
    <property type="component" value="Unassembled WGS sequence"/>
</dbReference>
<gene>
    <name evidence="3" type="ORF">FJU11_10725</name>
</gene>
<proteinExistence type="predicted"/>
<dbReference type="Pfam" id="PF10074">
    <property type="entry name" value="RovC_DNA-bd"/>
    <property type="match status" value="1"/>
</dbReference>
<evidence type="ECO:0000313" key="4">
    <source>
        <dbReference type="Proteomes" id="UP000320314"/>
    </source>
</evidence>
<feature type="region of interest" description="Disordered" evidence="1">
    <location>
        <begin position="1"/>
        <end position="21"/>
    </location>
</feature>
<dbReference type="InterPro" id="IPR018754">
    <property type="entry name" value="RovC-like_DNA-bd"/>
</dbReference>
<dbReference type="OrthoDB" id="7261891at2"/>
<organism evidence="3 4">
    <name type="scientific">Pararhizobium mangrovi</name>
    <dbReference type="NCBI Taxonomy" id="2590452"/>
    <lineage>
        <taxon>Bacteria</taxon>
        <taxon>Pseudomonadati</taxon>
        <taxon>Pseudomonadota</taxon>
        <taxon>Alphaproteobacteria</taxon>
        <taxon>Hyphomicrobiales</taxon>
        <taxon>Rhizobiaceae</taxon>
        <taxon>Rhizobium/Agrobacterium group</taxon>
        <taxon>Pararhizobium</taxon>
    </lineage>
</organism>
<dbReference type="EMBL" id="VHLH01000019">
    <property type="protein sequence ID" value="TPW27709.1"/>
    <property type="molecule type" value="Genomic_DNA"/>
</dbReference>
<name>A0A506U585_9HYPH</name>
<keyword evidence="4" id="KW-1185">Reference proteome</keyword>
<sequence length="217" mass="23579">MGATIMMPGESPTPNERTRPRGVGGCDFLTDPSRSATETALFWLPTASPDVITILALPDGLSDRPPVSLERLDHRRDAPDGVHLLLGGVHQLFSLDGTIEPPLGLVLPLDDWLPASVAATLALWRTLRGRPPAEARAPTRQRRARLVLGLRALDGRDAGASYRELASGLVGPARVPDGPAWKSHDLRFRMMRLVADASALRDGGYRDLLRPNPRSLR</sequence>
<reference evidence="3 4" key="1">
    <citation type="submission" date="2019-06" db="EMBL/GenBank/DDBJ databases">
        <authorList>
            <person name="Li M."/>
        </authorList>
    </citation>
    <scope>NUCLEOTIDE SEQUENCE [LARGE SCALE GENOMIC DNA]</scope>
    <source>
        <strain evidence="3 4">BGMRC6574</strain>
    </source>
</reference>
<feature type="domain" description="T6SS Transcription factor RovC-like DNA binding" evidence="2">
    <location>
        <begin position="106"/>
        <end position="210"/>
    </location>
</feature>
<accession>A0A506U585</accession>
<evidence type="ECO:0000259" key="2">
    <source>
        <dbReference type="Pfam" id="PF10074"/>
    </source>
</evidence>
<evidence type="ECO:0000313" key="3">
    <source>
        <dbReference type="EMBL" id="TPW27709.1"/>
    </source>
</evidence>
<comment type="caution">
    <text evidence="3">The sequence shown here is derived from an EMBL/GenBank/DDBJ whole genome shotgun (WGS) entry which is preliminary data.</text>
</comment>
<evidence type="ECO:0000256" key="1">
    <source>
        <dbReference type="SAM" id="MobiDB-lite"/>
    </source>
</evidence>
<dbReference type="AlphaFoldDB" id="A0A506U585"/>